<name>A0ABV3ZCP5_9BACT</name>
<accession>A0ABV3ZCP5</accession>
<dbReference type="Pfam" id="PF09994">
    <property type="entry name" value="T6SS_Tle1-like_cat"/>
    <property type="match status" value="1"/>
</dbReference>
<organism evidence="2 3">
    <name type="scientific">Danxiaibacter flavus</name>
    <dbReference type="NCBI Taxonomy" id="3049108"/>
    <lineage>
        <taxon>Bacteria</taxon>
        <taxon>Pseudomonadati</taxon>
        <taxon>Bacteroidota</taxon>
        <taxon>Chitinophagia</taxon>
        <taxon>Chitinophagales</taxon>
        <taxon>Chitinophagaceae</taxon>
        <taxon>Danxiaibacter</taxon>
    </lineage>
</organism>
<comment type="caution">
    <text evidence="2">The sequence shown here is derived from an EMBL/GenBank/DDBJ whole genome shotgun (WGS) entry which is preliminary data.</text>
</comment>
<keyword evidence="3" id="KW-1185">Reference proteome</keyword>
<evidence type="ECO:0000313" key="3">
    <source>
        <dbReference type="Proteomes" id="UP001560573"/>
    </source>
</evidence>
<dbReference type="PANTHER" id="PTHR33840:SF1">
    <property type="entry name" value="TLE1 PHOSPHOLIPASE DOMAIN-CONTAINING PROTEIN"/>
    <property type="match status" value="1"/>
</dbReference>
<evidence type="ECO:0000313" key="2">
    <source>
        <dbReference type="EMBL" id="MEX6687662.1"/>
    </source>
</evidence>
<evidence type="ECO:0000259" key="1">
    <source>
        <dbReference type="Pfam" id="PF09994"/>
    </source>
</evidence>
<sequence length="566" mass="64670">MSYTSFVYDISEIEKLTVGTIDVIVALFFDGTQNNRNNTNAKQKYVHLKERNIKKGASIEEEKQAQAYDDYGNKDDDSYENDLSNIARLEAYYPKLESEDCVTDSIYIEGIGTEDYQRDQVHILYGASSNGVAMGAGRTGIRGKVRIGCEKLADKCLKIIKKGKRKKAINCLTIDVFGFSRGAAAARNFIHEVTRQDGIKYDNGIGGVDGQYYWPSSDEIPPHGFLGFFLKQKNVTINRICIRFVGLFDTVLSYDPNGHFSASFNTGARNKAVVEGLHLNAINKARRVVHLVAADEYRENFPLTDIRSMGTVTVEHNLFHNIYRIPCANFHTSVAGSKALQLSFPGAHSDIGGGYVEGNIEYVDEILNGDIEKLKQKKETLWKSGWFKEKELTVHSFKRKLSGRRRLSNKYSYILLHIMCEFGVKFGIPFRQNSLENEYELRLTSTASSDGKLRNITLSEDNILIRTKQRLYKYAFDNYTQPYVFNPFIEDEYKDLDKHYAGSKIPEKRFAEYRQKKQELQEQLDLKRLRNEFLHWSSNFDWIGMDPVTITVDGKTDYGERVILPG</sequence>
<protein>
    <submittedName>
        <fullName evidence="2">DUF2235 domain-containing protein</fullName>
    </submittedName>
</protein>
<proteinExistence type="predicted"/>
<dbReference type="InterPro" id="IPR018712">
    <property type="entry name" value="Tle1-like_cat"/>
</dbReference>
<reference evidence="2 3" key="1">
    <citation type="submission" date="2023-07" db="EMBL/GenBank/DDBJ databases">
        <authorList>
            <person name="Lian W.-H."/>
        </authorList>
    </citation>
    <scope>NUCLEOTIDE SEQUENCE [LARGE SCALE GENOMIC DNA]</scope>
    <source>
        <strain evidence="2 3">SYSU DXS3180</strain>
    </source>
</reference>
<dbReference type="RefSeq" id="WP_369329067.1">
    <property type="nucleotide sequence ID" value="NZ_JAULBC010000002.1"/>
</dbReference>
<feature type="domain" description="T6SS Phospholipase effector Tle1-like catalytic" evidence="1">
    <location>
        <begin position="73"/>
        <end position="359"/>
    </location>
</feature>
<dbReference type="EMBL" id="JAULBC010000002">
    <property type="protein sequence ID" value="MEX6687662.1"/>
    <property type="molecule type" value="Genomic_DNA"/>
</dbReference>
<dbReference type="PANTHER" id="PTHR33840">
    <property type="match status" value="1"/>
</dbReference>
<dbReference type="Proteomes" id="UP001560573">
    <property type="component" value="Unassembled WGS sequence"/>
</dbReference>
<gene>
    <name evidence="2" type="ORF">QTN47_09175</name>
</gene>